<evidence type="ECO:0008006" key="4">
    <source>
        <dbReference type="Google" id="ProtNLM"/>
    </source>
</evidence>
<protein>
    <recommendedName>
        <fullName evidence="4">TonB-dependent receptor plug domain-containing protein</fullName>
    </recommendedName>
</protein>
<evidence type="ECO:0000313" key="2">
    <source>
        <dbReference type="EMBL" id="PRP68102.1"/>
    </source>
</evidence>
<sequence>MDTRQIAYISGFDDSLSMDGLKYRNDLNLENSLMAQSGNYQLPTNDFVVEYRLPVQPVYNIDTVPLENHVVEHRLPIEKPLQDVLLDKPLTIKPTYQPLVSHVESPIKQPMMTITAPKIKITGRIVDAFGSPIPKAHIYVDSKTGTVSDNSGRFTLYNVPQDALVEISHIGYTTELRDASSNMGDIVLDVSFEQLEPIELTNEKPVITSSPSKPINWKLYGLIGIGAIAIGLFIYSQPKVKNVSM</sequence>
<keyword evidence="3" id="KW-1185">Reference proteome</keyword>
<dbReference type="Gene3D" id="2.60.40.1120">
    <property type="entry name" value="Carboxypeptidase-like, regulatory domain"/>
    <property type="match status" value="1"/>
</dbReference>
<dbReference type="InterPro" id="IPR008969">
    <property type="entry name" value="CarboxyPept-like_regulatory"/>
</dbReference>
<dbReference type="Proteomes" id="UP000239532">
    <property type="component" value="Unassembled WGS sequence"/>
</dbReference>
<dbReference type="EMBL" id="MQUC01000003">
    <property type="protein sequence ID" value="PRP68102.1"/>
    <property type="molecule type" value="Genomic_DNA"/>
</dbReference>
<evidence type="ECO:0000256" key="1">
    <source>
        <dbReference type="SAM" id="Phobius"/>
    </source>
</evidence>
<dbReference type="RefSeq" id="WP_105983781.1">
    <property type="nucleotide sequence ID" value="NZ_MQUC01000003.1"/>
</dbReference>
<proteinExistence type="predicted"/>
<accession>A0A2S9WXA0</accession>
<organism evidence="2 3">
    <name type="scientific">Nonlabens agnitus</name>
    <dbReference type="NCBI Taxonomy" id="870484"/>
    <lineage>
        <taxon>Bacteria</taxon>
        <taxon>Pseudomonadati</taxon>
        <taxon>Bacteroidota</taxon>
        <taxon>Flavobacteriia</taxon>
        <taxon>Flavobacteriales</taxon>
        <taxon>Flavobacteriaceae</taxon>
        <taxon>Nonlabens</taxon>
    </lineage>
</organism>
<dbReference type="AlphaFoldDB" id="A0A2S9WXA0"/>
<keyword evidence="1" id="KW-0812">Transmembrane</keyword>
<evidence type="ECO:0000313" key="3">
    <source>
        <dbReference type="Proteomes" id="UP000239532"/>
    </source>
</evidence>
<name>A0A2S9WXA0_9FLAO</name>
<dbReference type="OrthoDB" id="8727862at2"/>
<keyword evidence="1" id="KW-1133">Transmembrane helix</keyword>
<keyword evidence="1" id="KW-0472">Membrane</keyword>
<dbReference type="Pfam" id="PF13620">
    <property type="entry name" value="CarboxypepD_reg"/>
    <property type="match status" value="1"/>
</dbReference>
<reference evidence="2 3" key="1">
    <citation type="submission" date="2016-11" db="EMBL/GenBank/DDBJ databases">
        <title>Trade-off between light-utilization and light-protection in marine flavobacteria.</title>
        <authorList>
            <person name="Kumagai Y."/>
        </authorList>
    </citation>
    <scope>NUCLEOTIDE SEQUENCE [LARGE SCALE GENOMIC DNA]</scope>
    <source>
        <strain evidence="2 3">JCM 17109</strain>
    </source>
</reference>
<comment type="caution">
    <text evidence="2">The sequence shown here is derived from an EMBL/GenBank/DDBJ whole genome shotgun (WGS) entry which is preliminary data.</text>
</comment>
<feature type="transmembrane region" description="Helical" evidence="1">
    <location>
        <begin position="217"/>
        <end position="235"/>
    </location>
</feature>
<dbReference type="SUPFAM" id="SSF49464">
    <property type="entry name" value="Carboxypeptidase regulatory domain-like"/>
    <property type="match status" value="1"/>
</dbReference>
<gene>
    <name evidence="2" type="ORF">BST86_13905</name>
</gene>